<feature type="domain" description="HECT" evidence="8">
    <location>
        <begin position="384"/>
        <end position="728"/>
    </location>
</feature>
<evidence type="ECO:0000256" key="2">
    <source>
        <dbReference type="ARBA" id="ARBA00004906"/>
    </source>
</evidence>
<proteinExistence type="predicted"/>
<dbReference type="CDD" id="cd00078">
    <property type="entry name" value="HECTc"/>
    <property type="match status" value="1"/>
</dbReference>
<dbReference type="FunFam" id="3.30.2410.10:FF:000009">
    <property type="entry name" value="Probable E3 ubiquitin-protein ligase HECTD2"/>
    <property type="match status" value="1"/>
</dbReference>
<gene>
    <name evidence="9" type="ORF">CYMTET_5577</name>
</gene>
<dbReference type="Gene3D" id="3.30.2160.10">
    <property type="entry name" value="Hect, E3 ligase catalytic domain"/>
    <property type="match status" value="1"/>
</dbReference>
<dbReference type="PANTHER" id="PTHR11254">
    <property type="entry name" value="HECT DOMAIN UBIQUITIN-PROTEIN LIGASE"/>
    <property type="match status" value="1"/>
</dbReference>
<evidence type="ECO:0000256" key="7">
    <source>
        <dbReference type="SAM" id="MobiDB-lite"/>
    </source>
</evidence>
<sequence>MQAGDQQHVLCGVCRTRLVRPPGALQFRCSNCSNVLQLPPHTHTNATATHRSSLPSVDSGLTRAGSQGARSTSYTGSYPSGPQPQPPPQPQLPPQPQHVMCPSCRSLLQPPPGADRFSCYGCHQVLLRPGSSLAASAAGLARAGSAGVDQGIAGLRWNRQSEEQRWLRTVDERGKCLKWTRVLDVKEQNQLKAQAEEPVAAVDPEEAYAELSIGDLKYRLKLLGIPSNGCVEKGDLIQCLAGAPSKLNELSVSELKERLNNLGISTDECVEKVDLENRLLVLASNADWLSGRGWVRQLRSNLANTEILWVDAEEYTMQVALPGRSPPSIRDLHKAAALPFESKVSWFREQCAKLRIPWDQGHVVVTVRRDHLIEDSFECFRKLSPDAMHRIFRFSFVGEPAQDAGGVAREWFHELTRGLYNVELGLFEYSAVDNLCYQINPCSGIAHEVHLEYFYFIGRLLGKALFDGQCCQAHMTVPLYKHMLGWPIMVSDLEYVDPQYAKSLTQVLDSDAEMLEALCLDFTVTICEFGEHKEVLLCANGSEQTVDQENRGRYVEKILKYHMFDRVHPQLRELLRGLYEVVPPGLLSVFDYGQLELLLCGLPDIDLQDWKLHTKYAGAYEAKGLEDQVIKWFWEVMELEYGHEQRARLLQFSTGTSRVPVQGFKALQGADGNIKLFTIQSLNLDQSKFPKAHTCFNRIELPMYTSKEQLRKFVTMAIMMENTGFGIE</sequence>
<comment type="caution">
    <text evidence="9">The sequence shown here is derived from an EMBL/GenBank/DDBJ whole genome shotgun (WGS) entry which is preliminary data.</text>
</comment>
<dbReference type="EMBL" id="LGRX02001101">
    <property type="protein sequence ID" value="KAK3286894.1"/>
    <property type="molecule type" value="Genomic_DNA"/>
</dbReference>
<keyword evidence="5 6" id="KW-0833">Ubl conjugation pathway</keyword>
<keyword evidence="4" id="KW-0808">Transferase</keyword>
<evidence type="ECO:0000256" key="6">
    <source>
        <dbReference type="PROSITE-ProRule" id="PRU00104"/>
    </source>
</evidence>
<evidence type="ECO:0000313" key="10">
    <source>
        <dbReference type="Proteomes" id="UP001190700"/>
    </source>
</evidence>
<dbReference type="InterPro" id="IPR050409">
    <property type="entry name" value="E3_ubiq-protein_ligase"/>
</dbReference>
<dbReference type="NCBIfam" id="TIGR01053">
    <property type="entry name" value="LSD1"/>
    <property type="match status" value="2"/>
</dbReference>
<dbReference type="Proteomes" id="UP001190700">
    <property type="component" value="Unassembled WGS sequence"/>
</dbReference>
<dbReference type="PROSITE" id="PS50237">
    <property type="entry name" value="HECT"/>
    <property type="match status" value="1"/>
</dbReference>
<organism evidence="9 10">
    <name type="scientific">Cymbomonas tetramitiformis</name>
    <dbReference type="NCBI Taxonomy" id="36881"/>
    <lineage>
        <taxon>Eukaryota</taxon>
        <taxon>Viridiplantae</taxon>
        <taxon>Chlorophyta</taxon>
        <taxon>Pyramimonadophyceae</taxon>
        <taxon>Pyramimonadales</taxon>
        <taxon>Pyramimonadaceae</taxon>
        <taxon>Cymbomonas</taxon>
    </lineage>
</organism>
<evidence type="ECO:0000256" key="1">
    <source>
        <dbReference type="ARBA" id="ARBA00000885"/>
    </source>
</evidence>
<keyword evidence="10" id="KW-1185">Reference proteome</keyword>
<dbReference type="GO" id="GO:0006511">
    <property type="term" value="P:ubiquitin-dependent protein catabolic process"/>
    <property type="evidence" value="ECO:0007669"/>
    <property type="project" value="TreeGrafter"/>
</dbReference>
<dbReference type="GO" id="GO:0061630">
    <property type="term" value="F:ubiquitin protein ligase activity"/>
    <property type="evidence" value="ECO:0007669"/>
    <property type="project" value="UniProtKB-EC"/>
</dbReference>
<protein>
    <recommendedName>
        <fullName evidence="3">HECT-type E3 ubiquitin transferase</fullName>
        <ecNumber evidence="3">2.3.2.26</ecNumber>
    </recommendedName>
</protein>
<dbReference type="PANTHER" id="PTHR11254:SF440">
    <property type="entry name" value="E3 UBIQUITIN-PROTEIN LIGASE NEDD-4"/>
    <property type="match status" value="1"/>
</dbReference>
<name>A0AAE0LJC1_9CHLO</name>
<comment type="pathway">
    <text evidence="2">Protein modification; protein ubiquitination.</text>
</comment>
<dbReference type="SUPFAM" id="SSF56204">
    <property type="entry name" value="Hect, E3 ligase catalytic domain"/>
    <property type="match status" value="1"/>
</dbReference>
<reference evidence="9 10" key="1">
    <citation type="journal article" date="2015" name="Genome Biol. Evol.">
        <title>Comparative Genomics of a Bacterivorous Green Alga Reveals Evolutionary Causalities and Consequences of Phago-Mixotrophic Mode of Nutrition.</title>
        <authorList>
            <person name="Burns J.A."/>
            <person name="Paasch A."/>
            <person name="Narechania A."/>
            <person name="Kim E."/>
        </authorList>
    </citation>
    <scope>NUCLEOTIDE SEQUENCE [LARGE SCALE GENOMIC DNA]</scope>
    <source>
        <strain evidence="9 10">PLY_AMNH</strain>
    </source>
</reference>
<feature type="compositionally biased region" description="Pro residues" evidence="7">
    <location>
        <begin position="81"/>
        <end position="96"/>
    </location>
</feature>
<dbReference type="AlphaFoldDB" id="A0AAE0LJC1"/>
<dbReference type="Gene3D" id="3.90.1750.10">
    <property type="entry name" value="Hect, E3 ligase catalytic domains"/>
    <property type="match status" value="1"/>
</dbReference>
<feature type="compositionally biased region" description="Polar residues" evidence="7">
    <location>
        <begin position="64"/>
        <end position="80"/>
    </location>
</feature>
<evidence type="ECO:0000256" key="3">
    <source>
        <dbReference type="ARBA" id="ARBA00012485"/>
    </source>
</evidence>
<comment type="catalytic activity">
    <reaction evidence="1">
        <text>S-ubiquitinyl-[E2 ubiquitin-conjugating enzyme]-L-cysteine + [acceptor protein]-L-lysine = [E2 ubiquitin-conjugating enzyme]-L-cysteine + N(6)-ubiquitinyl-[acceptor protein]-L-lysine.</text>
        <dbReference type="EC" id="2.3.2.26"/>
    </reaction>
</comment>
<dbReference type="EC" id="2.3.2.26" evidence="3"/>
<feature type="active site" description="Glycyl thioester intermediate" evidence="6">
    <location>
        <position position="695"/>
    </location>
</feature>
<evidence type="ECO:0000259" key="8">
    <source>
        <dbReference type="PROSITE" id="PS50237"/>
    </source>
</evidence>
<dbReference type="SMART" id="SM00119">
    <property type="entry name" value="HECTc"/>
    <property type="match status" value="1"/>
</dbReference>
<dbReference type="Gene3D" id="3.30.2410.10">
    <property type="entry name" value="Hect, E3 ligase catalytic domain"/>
    <property type="match status" value="1"/>
</dbReference>
<feature type="region of interest" description="Disordered" evidence="7">
    <location>
        <begin position="43"/>
        <end position="98"/>
    </location>
</feature>
<dbReference type="InterPro" id="IPR035983">
    <property type="entry name" value="Hect_E3_ubiquitin_ligase"/>
</dbReference>
<dbReference type="FunFam" id="3.90.1750.10:FF:000079">
    <property type="entry name" value="E3 ubiquitin-protein ligase"/>
    <property type="match status" value="1"/>
</dbReference>
<evidence type="ECO:0000256" key="5">
    <source>
        <dbReference type="ARBA" id="ARBA00022786"/>
    </source>
</evidence>
<accession>A0AAE0LJC1</accession>
<evidence type="ECO:0000313" key="9">
    <source>
        <dbReference type="EMBL" id="KAK3286894.1"/>
    </source>
</evidence>
<evidence type="ECO:0000256" key="4">
    <source>
        <dbReference type="ARBA" id="ARBA00022679"/>
    </source>
</evidence>
<dbReference type="GO" id="GO:0005737">
    <property type="term" value="C:cytoplasm"/>
    <property type="evidence" value="ECO:0007669"/>
    <property type="project" value="TreeGrafter"/>
</dbReference>
<dbReference type="GO" id="GO:0016567">
    <property type="term" value="P:protein ubiquitination"/>
    <property type="evidence" value="ECO:0007669"/>
    <property type="project" value="TreeGrafter"/>
</dbReference>
<dbReference type="InterPro" id="IPR000569">
    <property type="entry name" value="HECT_dom"/>
</dbReference>
<dbReference type="Pfam" id="PF00632">
    <property type="entry name" value="HECT"/>
    <property type="match status" value="1"/>
</dbReference>